<organism evidence="1 2">
    <name type="scientific">Ancylostoma duodenale</name>
    <dbReference type="NCBI Taxonomy" id="51022"/>
    <lineage>
        <taxon>Eukaryota</taxon>
        <taxon>Metazoa</taxon>
        <taxon>Ecdysozoa</taxon>
        <taxon>Nematoda</taxon>
        <taxon>Chromadorea</taxon>
        <taxon>Rhabditida</taxon>
        <taxon>Rhabditina</taxon>
        <taxon>Rhabditomorpha</taxon>
        <taxon>Strongyloidea</taxon>
        <taxon>Ancylostomatidae</taxon>
        <taxon>Ancylostomatinae</taxon>
        <taxon>Ancylostoma</taxon>
    </lineage>
</organism>
<dbReference type="Proteomes" id="UP000054047">
    <property type="component" value="Unassembled WGS sequence"/>
</dbReference>
<accession>A0A0C2GWY2</accession>
<evidence type="ECO:0000313" key="2">
    <source>
        <dbReference type="Proteomes" id="UP000054047"/>
    </source>
</evidence>
<name>A0A0C2GWY2_9BILA</name>
<protein>
    <submittedName>
        <fullName evidence="1">Uncharacterized protein</fullName>
    </submittedName>
</protein>
<dbReference type="EMBL" id="KN729924">
    <property type="protein sequence ID" value="KIH61656.1"/>
    <property type="molecule type" value="Genomic_DNA"/>
</dbReference>
<proteinExistence type="predicted"/>
<sequence>MQPPRLEGIFTISMNNSLPFSNPTKLQAGILRTMRVRPVDSGRLNSAHIEHPGTAFMTSWTPADLQM</sequence>
<keyword evidence="2" id="KW-1185">Reference proteome</keyword>
<dbReference type="AlphaFoldDB" id="A0A0C2GWY2"/>
<reference evidence="1 2" key="1">
    <citation type="submission" date="2013-12" db="EMBL/GenBank/DDBJ databases">
        <title>Draft genome of the parsitic nematode Ancylostoma duodenale.</title>
        <authorList>
            <person name="Mitreva M."/>
        </authorList>
    </citation>
    <scope>NUCLEOTIDE SEQUENCE [LARGE SCALE GENOMIC DNA]</scope>
    <source>
        <strain evidence="1 2">Zhejiang</strain>
    </source>
</reference>
<evidence type="ECO:0000313" key="1">
    <source>
        <dbReference type="EMBL" id="KIH61656.1"/>
    </source>
</evidence>
<gene>
    <name evidence="1" type="ORF">ANCDUO_08066</name>
</gene>